<dbReference type="Gene3D" id="1.10.238.270">
    <property type="match status" value="1"/>
</dbReference>
<dbReference type="SMART" id="SM00708">
    <property type="entry name" value="PhBP"/>
    <property type="match status" value="1"/>
</dbReference>
<dbReference type="PANTHER" id="PTHR21066:SF17">
    <property type="entry name" value="AGAP011368-PA"/>
    <property type="match status" value="1"/>
</dbReference>
<comment type="subcellular location">
    <subcellularLocation>
        <location evidence="1">Secreted</location>
    </subcellularLocation>
</comment>
<dbReference type="PANTHER" id="PTHR21066">
    <property type="entry name" value="ODORANT-BINDING PROTEIN 59A-RELATED"/>
    <property type="match status" value="1"/>
</dbReference>
<name>A0A0G2YD86_HOLPA</name>
<reference evidence="5" key="2">
    <citation type="submission" date="2015-05" db="EMBL/GenBank/DDBJ databases">
        <authorList>
            <person name="Ju Q."/>
            <person name="Li X."/>
            <person name="Jiang X.J."/>
            <person name="Qu M.J."/>
        </authorList>
    </citation>
    <scope>NUCLEOTIDE SEQUENCE</scope>
</reference>
<feature type="signal peptide" evidence="4">
    <location>
        <begin position="1"/>
        <end position="17"/>
    </location>
</feature>
<comment type="similarity">
    <text evidence="2">Belongs to the PBP/GOBP family.</text>
</comment>
<organism evidence="5">
    <name type="scientific">Holotrichia parallela</name>
    <name type="common">Dark black chafer beetle</name>
    <name type="synonym">Pedinotrichia parallela</name>
    <dbReference type="NCBI Taxonomy" id="93412"/>
    <lineage>
        <taxon>Eukaryota</taxon>
        <taxon>Metazoa</taxon>
        <taxon>Ecdysozoa</taxon>
        <taxon>Arthropoda</taxon>
        <taxon>Hexapoda</taxon>
        <taxon>Insecta</taxon>
        <taxon>Pterygota</taxon>
        <taxon>Neoptera</taxon>
        <taxon>Endopterygota</taxon>
        <taxon>Coleoptera</taxon>
        <taxon>Polyphaga</taxon>
        <taxon>Scarabaeiformia</taxon>
        <taxon>Scarabaeidae</taxon>
        <taxon>Melolonthinae</taxon>
        <taxon>Holotrichia</taxon>
    </lineage>
</organism>
<evidence type="ECO:0000313" key="5">
    <source>
        <dbReference type="EMBL" id="AKI84372.1"/>
    </source>
</evidence>
<feature type="chain" id="PRO_5005182511" evidence="4">
    <location>
        <begin position="18"/>
        <end position="208"/>
    </location>
</feature>
<protein>
    <submittedName>
        <fullName evidence="5">OBP14</fullName>
    </submittedName>
</protein>
<dbReference type="GO" id="GO:0005549">
    <property type="term" value="F:odorant binding"/>
    <property type="evidence" value="ECO:0007669"/>
    <property type="project" value="InterPro"/>
</dbReference>
<dbReference type="InterPro" id="IPR036728">
    <property type="entry name" value="PBP_GOBP_sf"/>
</dbReference>
<keyword evidence="4" id="KW-0732">Signal</keyword>
<dbReference type="InterPro" id="IPR006170">
    <property type="entry name" value="PBP/GOBP"/>
</dbReference>
<dbReference type="GO" id="GO:0005576">
    <property type="term" value="C:extracellular region"/>
    <property type="evidence" value="ECO:0007669"/>
    <property type="project" value="UniProtKB-SubCell"/>
</dbReference>
<evidence type="ECO:0000256" key="4">
    <source>
        <dbReference type="SAM" id="SignalP"/>
    </source>
</evidence>
<dbReference type="SMR" id="A0A0G2YD86"/>
<dbReference type="AlphaFoldDB" id="A0A0G2YD86"/>
<proteinExistence type="evidence at transcript level"/>
<dbReference type="SUPFAM" id="SSF47565">
    <property type="entry name" value="Insect pheromone/odorant-binding proteins"/>
    <property type="match status" value="1"/>
</dbReference>
<dbReference type="Pfam" id="PF01395">
    <property type="entry name" value="PBP_GOBP"/>
    <property type="match status" value="1"/>
</dbReference>
<dbReference type="InterPro" id="IPR052295">
    <property type="entry name" value="Odorant-binding_protein"/>
</dbReference>
<reference evidence="5" key="1">
    <citation type="journal article" date="2014" name="Arch. Insect Biochem. Physiol.">
        <title>Transcriptome and tissue-specific expression analysis of Obp and Csp genes in the dark black chafer.</title>
        <authorList>
            <person name="Ju Q."/>
            <person name="Li X."/>
            <person name="Jiang X.J."/>
            <person name="Qu M.J."/>
            <person name="Guo X.Q."/>
            <person name="Han Z.J."/>
            <person name="Li F."/>
        </authorList>
    </citation>
    <scope>NUCLEOTIDE SEQUENCE</scope>
</reference>
<evidence type="ECO:0000256" key="1">
    <source>
        <dbReference type="ARBA" id="ARBA00004613"/>
    </source>
</evidence>
<sequence>MKFVIVLLLSALAFINAYDFEDHAYNELLVEQYSLAHPRLRRAAENNCIDSRSCCYNDAVPQYHANETEECSKELGFDRSQIRGPLTDAQINQIKCLAECISKKKGHFDADGNLLKDELLKDIRKPLEQVAWLKPKVEDIFNKCLDGLPTKVPENQCNDIGMTIGHCIWKEIQLECPKDRQANLEKCEALQVYLKENKAFPPPPPIRC</sequence>
<evidence type="ECO:0000256" key="2">
    <source>
        <dbReference type="ARBA" id="ARBA00008098"/>
    </source>
</evidence>
<keyword evidence="3" id="KW-0964">Secreted</keyword>
<dbReference type="EMBL" id="KR733560">
    <property type="protein sequence ID" value="AKI84372.1"/>
    <property type="molecule type" value="mRNA"/>
</dbReference>
<evidence type="ECO:0000256" key="3">
    <source>
        <dbReference type="ARBA" id="ARBA00022525"/>
    </source>
</evidence>
<accession>A0A0G2YD86</accession>
<dbReference type="CDD" id="cd23992">
    <property type="entry name" value="PBP_GOBP"/>
    <property type="match status" value="1"/>
</dbReference>